<dbReference type="EMBL" id="VDFY01000142">
    <property type="protein sequence ID" value="TNH29455.1"/>
    <property type="molecule type" value="Genomic_DNA"/>
</dbReference>
<protein>
    <submittedName>
        <fullName evidence="1">Uncharacterized protein</fullName>
    </submittedName>
</protein>
<gene>
    <name evidence="1" type="ORF">FHG89_12395</name>
</gene>
<keyword evidence="2" id="KW-1185">Reference proteome</keyword>
<dbReference type="AlphaFoldDB" id="A0A5C4QQV7"/>
<reference evidence="1 2" key="1">
    <citation type="submission" date="2019-06" db="EMBL/GenBank/DDBJ databases">
        <title>Micromonospora ordensis sp. nov., isolated from deep marine sediment.</title>
        <authorList>
            <person name="Veyisoglu A."/>
            <person name="Carro L."/>
            <person name="Klenk H.-P."/>
            <person name="Sahin N."/>
        </authorList>
    </citation>
    <scope>NUCLEOTIDE SEQUENCE [LARGE SCALE GENOMIC DNA]</scope>
    <source>
        <strain evidence="1 2">S2509</strain>
    </source>
</reference>
<sequence length="110" mass="12403">MPDTPKTPDATLARPTVEVEARMIRSGEVLRLTREASPQFARAITVRVIRVLAERHTYHGWVWIECYELGRNGDAVARRELFLMPAGAHRLAGTPVPRGRRPVVPRRVAV</sequence>
<proteinExistence type="predicted"/>
<organism evidence="1 2">
    <name type="scientific">Micromonospora orduensis</name>
    <dbReference type="NCBI Taxonomy" id="1420891"/>
    <lineage>
        <taxon>Bacteria</taxon>
        <taxon>Bacillati</taxon>
        <taxon>Actinomycetota</taxon>
        <taxon>Actinomycetes</taxon>
        <taxon>Micromonosporales</taxon>
        <taxon>Micromonosporaceae</taxon>
        <taxon>Micromonospora</taxon>
    </lineage>
</organism>
<dbReference type="Proteomes" id="UP000306145">
    <property type="component" value="Unassembled WGS sequence"/>
</dbReference>
<comment type="caution">
    <text evidence="1">The sequence shown here is derived from an EMBL/GenBank/DDBJ whole genome shotgun (WGS) entry which is preliminary data.</text>
</comment>
<dbReference type="OrthoDB" id="3394592at2"/>
<name>A0A5C4QQV7_9ACTN</name>
<dbReference type="RefSeq" id="WP_139584534.1">
    <property type="nucleotide sequence ID" value="NZ_VDFY01000142.1"/>
</dbReference>
<evidence type="ECO:0000313" key="2">
    <source>
        <dbReference type="Proteomes" id="UP000306145"/>
    </source>
</evidence>
<evidence type="ECO:0000313" key="1">
    <source>
        <dbReference type="EMBL" id="TNH29455.1"/>
    </source>
</evidence>
<accession>A0A5C4QQV7</accession>